<protein>
    <recommendedName>
        <fullName evidence="4">FG-GAP repeat protein</fullName>
    </recommendedName>
</protein>
<dbReference type="Proteomes" id="UP000034616">
    <property type="component" value="Unassembled WGS sequence"/>
</dbReference>
<dbReference type="InterPro" id="IPR013517">
    <property type="entry name" value="FG-GAP"/>
</dbReference>
<keyword evidence="1" id="KW-0732">Signal</keyword>
<dbReference type="AlphaFoldDB" id="A0A0G0UDR1"/>
<dbReference type="EMBL" id="LCAH01000006">
    <property type="protein sequence ID" value="KKR87074.1"/>
    <property type="molecule type" value="Genomic_DNA"/>
</dbReference>
<proteinExistence type="predicted"/>
<dbReference type="Pfam" id="PF13517">
    <property type="entry name" value="FG-GAP_3"/>
    <property type="match status" value="1"/>
</dbReference>
<dbReference type="Pfam" id="PF01839">
    <property type="entry name" value="FG-GAP"/>
    <property type="match status" value="1"/>
</dbReference>
<dbReference type="Gene3D" id="2.130.10.130">
    <property type="entry name" value="Integrin alpha, N-terminal"/>
    <property type="match status" value="1"/>
</dbReference>
<dbReference type="InterPro" id="IPR029455">
    <property type="entry name" value="GHL15"/>
</dbReference>
<evidence type="ECO:0000313" key="2">
    <source>
        <dbReference type="EMBL" id="KKR87074.1"/>
    </source>
</evidence>
<name>A0A0G0UDR1_9BACT</name>
<dbReference type="Pfam" id="PF14885">
    <property type="entry name" value="GHL15"/>
    <property type="match status" value="1"/>
</dbReference>
<comment type="caution">
    <text evidence="2">The sequence shown here is derived from an EMBL/GenBank/DDBJ whole genome shotgun (WGS) entry which is preliminary data.</text>
</comment>
<organism evidence="2 3">
    <name type="scientific">Candidatus Uhrbacteria bacterium GW2011_GWC2_41_11</name>
    <dbReference type="NCBI Taxonomy" id="1618985"/>
    <lineage>
        <taxon>Bacteria</taxon>
        <taxon>Candidatus Uhriibacteriota</taxon>
    </lineage>
</organism>
<evidence type="ECO:0008006" key="4">
    <source>
        <dbReference type="Google" id="ProtNLM"/>
    </source>
</evidence>
<evidence type="ECO:0000256" key="1">
    <source>
        <dbReference type="ARBA" id="ARBA00022729"/>
    </source>
</evidence>
<sequence length="687" mass="76244">MWKRKQILMNKILLSCFLFGQIFFFIPGNALAKNEHKSFVRTSNYFLLSGTALENPETIETLSHFDLLILPAEAQIFNQDFFEDVRKRNPDVLILAYVPTVSYNNLYWSDTLHIQLKHGIKNTWWLKDQNGTIQTIWPDTSALNLSSDWATYLANFVIDNILSTDLWDGIFYDEVGDTISWVGSVDTDNNHRSDNPASADDSWKKGYIQLLSQTRANMKPDDLIVINGSSTKEYQPFINGRMFESFPTPWEGDGTWTTVTNQYLDLETRVRKSPLFIVNGNTNNTGDQTNYRAVRFGLASTLLGNGYFGFDFGTKSHAQLWQYDEYGAFLGDPKGTREDVLFPENKYLKKSVWERDFSNGKVLVNATDTIQTVRLDGEYEKLHGTQDPIVNNGAIISRVTLNAKDGLLLLRPLENVSNASFVNGTFTRVFNGTGQTKRTGFFAYDARYRGGQQIVHTDLDANGSKETIVADQTHVTIYEEDGTQMTSFYPYSNTYKNGINIAVGDLNGDGRAEIVTGTENGGGPHVRIFNKDGFLIHPGFFAYDEQFRGGVHVAIGDINGDHINEIITGAGKGGGPHVRVFTKDGTAISPGFFAYDEEFHGGVHVSAGDVNGDGIDEIITGAGKGGGPHVRVFDERGNIKNQFFAFDPTETQGVEIACSDVDGDGIDEILGLTSNVFTLSSESLGNP</sequence>
<dbReference type="InterPro" id="IPR028994">
    <property type="entry name" value="Integrin_alpha_N"/>
</dbReference>
<dbReference type="SUPFAM" id="SSF69318">
    <property type="entry name" value="Integrin alpha N-terminal domain"/>
    <property type="match status" value="1"/>
</dbReference>
<gene>
    <name evidence="2" type="ORF">UU35_C0006G0027</name>
</gene>
<evidence type="ECO:0000313" key="3">
    <source>
        <dbReference type="Proteomes" id="UP000034616"/>
    </source>
</evidence>
<reference evidence="2 3" key="1">
    <citation type="journal article" date="2015" name="Nature">
        <title>rRNA introns, odd ribosomes, and small enigmatic genomes across a large radiation of phyla.</title>
        <authorList>
            <person name="Brown C.T."/>
            <person name="Hug L.A."/>
            <person name="Thomas B.C."/>
            <person name="Sharon I."/>
            <person name="Castelle C.J."/>
            <person name="Singh A."/>
            <person name="Wilkins M.J."/>
            <person name="Williams K.H."/>
            <person name="Banfield J.F."/>
        </authorList>
    </citation>
    <scope>NUCLEOTIDE SEQUENCE [LARGE SCALE GENOMIC DNA]</scope>
</reference>
<accession>A0A0G0UDR1</accession>
<dbReference type="PANTHER" id="PTHR46580">
    <property type="entry name" value="SENSOR KINASE-RELATED"/>
    <property type="match status" value="1"/>
</dbReference>